<dbReference type="InterPro" id="IPR004360">
    <property type="entry name" value="Glyas_Fos-R_dOase_dom"/>
</dbReference>
<gene>
    <name evidence="2" type="ORF">SIL82_05700</name>
</gene>
<evidence type="ECO:0000313" key="2">
    <source>
        <dbReference type="EMBL" id="MDX5983747.1"/>
    </source>
</evidence>
<dbReference type="Proteomes" id="UP001279660">
    <property type="component" value="Unassembled WGS sequence"/>
</dbReference>
<dbReference type="InterPro" id="IPR029068">
    <property type="entry name" value="Glyas_Bleomycin-R_OHBP_Dase"/>
</dbReference>
<dbReference type="RefSeq" id="WP_010404514.1">
    <property type="nucleotide sequence ID" value="NZ_JAWXXV010000001.1"/>
</dbReference>
<name>A0ABU4PIQ4_9SPHN</name>
<protein>
    <submittedName>
        <fullName evidence="2">VOC family protein</fullName>
    </submittedName>
</protein>
<dbReference type="EMBL" id="JAWXXV010000001">
    <property type="protein sequence ID" value="MDX5983747.1"/>
    <property type="molecule type" value="Genomic_DNA"/>
</dbReference>
<dbReference type="SUPFAM" id="SSF54593">
    <property type="entry name" value="Glyoxalase/Bleomycin resistance protein/Dihydroxybiphenyl dioxygenase"/>
    <property type="match status" value="1"/>
</dbReference>
<dbReference type="PROSITE" id="PS51819">
    <property type="entry name" value="VOC"/>
    <property type="match status" value="1"/>
</dbReference>
<evidence type="ECO:0000259" key="1">
    <source>
        <dbReference type="PROSITE" id="PS51819"/>
    </source>
</evidence>
<accession>A0ABU4PIQ4</accession>
<dbReference type="Pfam" id="PF00903">
    <property type="entry name" value="Glyoxalase"/>
    <property type="match status" value="1"/>
</dbReference>
<sequence length="130" mass="14011">MPPIDEPTLLAAEPQIYVANVETAAAFYVGTLGFELVFSHGEPPFYAQVARGAARLNLRFVDGPVYAEDCRARNTDLLAAVITVRGIAALFAAYAAAGAEFHQQPRREPWGSNTFIVRDPDGNLIAFAGD</sequence>
<organism evidence="2 3">
    <name type="scientific">Sphingomonas echinoides</name>
    <dbReference type="NCBI Taxonomy" id="59803"/>
    <lineage>
        <taxon>Bacteria</taxon>
        <taxon>Pseudomonadati</taxon>
        <taxon>Pseudomonadota</taxon>
        <taxon>Alphaproteobacteria</taxon>
        <taxon>Sphingomonadales</taxon>
        <taxon>Sphingomonadaceae</taxon>
        <taxon>Sphingomonas</taxon>
    </lineage>
</organism>
<keyword evidence="3" id="KW-1185">Reference proteome</keyword>
<feature type="domain" description="VOC" evidence="1">
    <location>
        <begin position="8"/>
        <end position="130"/>
    </location>
</feature>
<dbReference type="Gene3D" id="3.10.180.10">
    <property type="entry name" value="2,3-Dihydroxybiphenyl 1,2-Dioxygenase, domain 1"/>
    <property type="match status" value="1"/>
</dbReference>
<dbReference type="InterPro" id="IPR037523">
    <property type="entry name" value="VOC_core"/>
</dbReference>
<proteinExistence type="predicted"/>
<comment type="caution">
    <text evidence="2">The sequence shown here is derived from an EMBL/GenBank/DDBJ whole genome shotgun (WGS) entry which is preliminary data.</text>
</comment>
<evidence type="ECO:0000313" key="3">
    <source>
        <dbReference type="Proteomes" id="UP001279660"/>
    </source>
</evidence>
<reference evidence="2 3" key="1">
    <citation type="submission" date="2023-11" db="EMBL/GenBank/DDBJ databases">
        <title>MicrobeMod: A computational toolkit for identifying prokaryotic methylation and restriction-modification with nanopore sequencing.</title>
        <authorList>
            <person name="Crits-Christoph A."/>
            <person name="Kang S.C."/>
            <person name="Lee H."/>
            <person name="Ostrov N."/>
        </authorList>
    </citation>
    <scope>NUCLEOTIDE SEQUENCE [LARGE SCALE GENOMIC DNA]</scope>
    <source>
        <strain evidence="2 3">ATCC 14820</strain>
    </source>
</reference>